<protein>
    <submittedName>
        <fullName evidence="5">Tetratricopeptide (TPR) repeat protein</fullName>
    </submittedName>
</protein>
<comment type="caution">
    <text evidence="5">The sequence shown here is derived from an EMBL/GenBank/DDBJ whole genome shotgun (WGS) entry which is preliminary data.</text>
</comment>
<feature type="signal peptide" evidence="4">
    <location>
        <begin position="1"/>
        <end position="23"/>
    </location>
</feature>
<evidence type="ECO:0000256" key="2">
    <source>
        <dbReference type="ARBA" id="ARBA00022803"/>
    </source>
</evidence>
<dbReference type="EMBL" id="JALJXV010000001">
    <property type="protein sequence ID" value="MCP1672951.1"/>
    <property type="molecule type" value="Genomic_DNA"/>
</dbReference>
<proteinExistence type="predicted"/>
<dbReference type="SMART" id="SM00028">
    <property type="entry name" value="TPR"/>
    <property type="match status" value="9"/>
</dbReference>
<dbReference type="RefSeq" id="WP_253472506.1">
    <property type="nucleotide sequence ID" value="NZ_JALJXV010000001.1"/>
</dbReference>
<gene>
    <name evidence="5" type="ORF">J2T57_000043</name>
</gene>
<evidence type="ECO:0000313" key="5">
    <source>
        <dbReference type="EMBL" id="MCP1672951.1"/>
    </source>
</evidence>
<dbReference type="Pfam" id="PF13432">
    <property type="entry name" value="TPR_16"/>
    <property type="match status" value="3"/>
</dbReference>
<dbReference type="InterPro" id="IPR019734">
    <property type="entry name" value="TPR_rpt"/>
</dbReference>
<dbReference type="SUPFAM" id="SSF48452">
    <property type="entry name" value="TPR-like"/>
    <property type="match status" value="2"/>
</dbReference>
<dbReference type="InterPro" id="IPR011990">
    <property type="entry name" value="TPR-like_helical_dom_sf"/>
</dbReference>
<keyword evidence="6" id="KW-1185">Reference proteome</keyword>
<evidence type="ECO:0000313" key="6">
    <source>
        <dbReference type="Proteomes" id="UP001205843"/>
    </source>
</evidence>
<dbReference type="Gene3D" id="1.25.40.10">
    <property type="entry name" value="Tetratricopeptide repeat domain"/>
    <property type="match status" value="3"/>
</dbReference>
<dbReference type="PANTHER" id="PTHR45586:SF1">
    <property type="entry name" value="LIPOPOLYSACCHARIDE ASSEMBLY PROTEIN B"/>
    <property type="match status" value="1"/>
</dbReference>
<dbReference type="PANTHER" id="PTHR45586">
    <property type="entry name" value="TPR REPEAT-CONTAINING PROTEIN PA4667"/>
    <property type="match status" value="1"/>
</dbReference>
<keyword evidence="4" id="KW-0732">Signal</keyword>
<organism evidence="5 6">
    <name type="scientific">Natronocella acetinitrilica</name>
    <dbReference type="NCBI Taxonomy" id="414046"/>
    <lineage>
        <taxon>Bacteria</taxon>
        <taxon>Pseudomonadati</taxon>
        <taxon>Pseudomonadota</taxon>
        <taxon>Gammaproteobacteria</taxon>
        <taxon>Chromatiales</taxon>
        <taxon>Ectothiorhodospiraceae</taxon>
        <taxon>Natronocella</taxon>
    </lineage>
</organism>
<feature type="repeat" description="TPR" evidence="3">
    <location>
        <begin position="496"/>
        <end position="529"/>
    </location>
</feature>
<dbReference type="InterPro" id="IPR051012">
    <property type="entry name" value="CellSynth/LPSAsmb/PSIAsmb"/>
</dbReference>
<evidence type="ECO:0000256" key="3">
    <source>
        <dbReference type="PROSITE-ProRule" id="PRU00339"/>
    </source>
</evidence>
<sequence length="574" mass="64529">MDMVGFCRIAWCLAAALALAACATVAPQGDSEFDAVDDVQILDRRPLPAAEDDLLYQLMVAEFAGARGRINEALEAYMAAMRLSDDPEIASRAARIALYADREEEGLEAARRWVELDPEDPAARQALALMFVRAGRPGDARRHLRELVLHAGDDAGEMVSGLSAALAREEDRGMVLTLMRNLSRDFPGLVEAQRALAQAALRADEPAEAAEAAARALEHNPDDRQLRTIYGQGLLESGQEEAAIQVFQQLMADYPDDGDLRMHLARLLLQAGRDEEALAQFEQLLDERPDDAGVLYAAGLLTLEAGRPEQARSHFERLVDLGERVDASRFLLGRIGEQTNDPEGAERWYRLVEGEQYVDAQLRLAIVMDDDGRNDEARAVLRDLRRRHPDESVRTYLIEGDMLRAASRYEESMRVYDRALIEHPGDLDLLYARALVAVYSQDVDQAEADLRRVLESEPDHAHALNALGYTLVDLTDRTQEGYELIRRAYEQEPQNAAILDSMGWALYRLGRHDEALEYLRRAYELMPDAEIGAHLGEVLWVEGRRDEARDVWREASDLEPDHPVLRETLERFEP</sequence>
<evidence type="ECO:0000256" key="1">
    <source>
        <dbReference type="ARBA" id="ARBA00022737"/>
    </source>
</evidence>
<feature type="repeat" description="TPR" evidence="3">
    <location>
        <begin position="393"/>
        <end position="426"/>
    </location>
</feature>
<name>A0AAE3KA46_9GAMM</name>
<dbReference type="Proteomes" id="UP001205843">
    <property type="component" value="Unassembled WGS sequence"/>
</dbReference>
<accession>A0AAE3KA46</accession>
<dbReference type="AlphaFoldDB" id="A0AAE3KA46"/>
<dbReference type="PROSITE" id="PS50005">
    <property type="entry name" value="TPR"/>
    <property type="match status" value="3"/>
</dbReference>
<dbReference type="Pfam" id="PF14559">
    <property type="entry name" value="TPR_19"/>
    <property type="match status" value="1"/>
</dbReference>
<keyword evidence="1" id="KW-0677">Repeat</keyword>
<reference evidence="5" key="1">
    <citation type="submission" date="2022-03" db="EMBL/GenBank/DDBJ databases">
        <title>Genomic Encyclopedia of Type Strains, Phase III (KMG-III): the genomes of soil and plant-associated and newly described type strains.</title>
        <authorList>
            <person name="Whitman W."/>
        </authorList>
    </citation>
    <scope>NUCLEOTIDE SEQUENCE</scope>
    <source>
        <strain evidence="5">ANL 6-2</strain>
    </source>
</reference>
<keyword evidence="2 3" id="KW-0802">TPR repeat</keyword>
<dbReference type="PROSITE" id="PS50293">
    <property type="entry name" value="TPR_REGION"/>
    <property type="match status" value="1"/>
</dbReference>
<dbReference type="InterPro" id="IPR013105">
    <property type="entry name" value="TPR_2"/>
</dbReference>
<feature type="chain" id="PRO_5042266053" evidence="4">
    <location>
        <begin position="24"/>
        <end position="574"/>
    </location>
</feature>
<dbReference type="Pfam" id="PF07719">
    <property type="entry name" value="TPR_2"/>
    <property type="match status" value="1"/>
</dbReference>
<feature type="repeat" description="TPR" evidence="3">
    <location>
        <begin position="258"/>
        <end position="291"/>
    </location>
</feature>
<evidence type="ECO:0000256" key="4">
    <source>
        <dbReference type="SAM" id="SignalP"/>
    </source>
</evidence>